<keyword evidence="5" id="KW-0436">Ligase</keyword>
<dbReference type="GO" id="GO:0004326">
    <property type="term" value="F:tetrahydrofolylpolyglutamate synthase activity"/>
    <property type="evidence" value="ECO:0007669"/>
    <property type="project" value="UniProtKB-EC"/>
</dbReference>
<dbReference type="NCBIfam" id="TIGR01499">
    <property type="entry name" value="folC"/>
    <property type="match status" value="1"/>
</dbReference>
<keyword evidence="4" id="KW-0554">One-carbon metabolism</keyword>
<evidence type="ECO:0000256" key="12">
    <source>
        <dbReference type="ARBA" id="ARBA00047493"/>
    </source>
</evidence>
<dbReference type="GO" id="GO:0005829">
    <property type="term" value="C:cytosol"/>
    <property type="evidence" value="ECO:0007669"/>
    <property type="project" value="TreeGrafter"/>
</dbReference>
<dbReference type="GO" id="GO:0046872">
    <property type="term" value="F:metal ion binding"/>
    <property type="evidence" value="ECO:0007669"/>
    <property type="project" value="UniProtKB-KW"/>
</dbReference>
<dbReference type="Proteomes" id="UP000694843">
    <property type="component" value="Unplaced"/>
</dbReference>
<comment type="similarity">
    <text evidence="2">Belongs to the folylpolyglutamate synthase family.</text>
</comment>
<evidence type="ECO:0000256" key="5">
    <source>
        <dbReference type="ARBA" id="ARBA00022598"/>
    </source>
</evidence>
<dbReference type="GO" id="GO:0006730">
    <property type="term" value="P:one-carbon metabolic process"/>
    <property type="evidence" value="ECO:0007669"/>
    <property type="project" value="UniProtKB-KW"/>
</dbReference>
<evidence type="ECO:0000313" key="13">
    <source>
        <dbReference type="Proteomes" id="UP000694843"/>
    </source>
</evidence>
<proteinExistence type="inferred from homology"/>
<evidence type="ECO:0000313" key="14">
    <source>
        <dbReference type="RefSeq" id="XP_018013274.1"/>
    </source>
</evidence>
<evidence type="ECO:0000256" key="4">
    <source>
        <dbReference type="ARBA" id="ARBA00022563"/>
    </source>
</evidence>
<accession>A0A8B7NI11</accession>
<keyword evidence="7" id="KW-0547">Nucleotide-binding</keyword>
<keyword evidence="9" id="KW-0460">Magnesium</keyword>
<dbReference type="InterPro" id="IPR036565">
    <property type="entry name" value="Mur-like_cat_sf"/>
</dbReference>
<dbReference type="SUPFAM" id="SSF53244">
    <property type="entry name" value="MurD-like peptide ligases, peptide-binding domain"/>
    <property type="match status" value="1"/>
</dbReference>
<evidence type="ECO:0000256" key="7">
    <source>
        <dbReference type="ARBA" id="ARBA00022741"/>
    </source>
</evidence>
<dbReference type="GO" id="GO:0005524">
    <property type="term" value="F:ATP binding"/>
    <property type="evidence" value="ECO:0007669"/>
    <property type="project" value="UniProtKB-KW"/>
</dbReference>
<comment type="pathway">
    <text evidence="1">Cofactor biosynthesis; tetrahydrofolylpolyglutamate biosynthesis.</text>
</comment>
<evidence type="ECO:0000256" key="6">
    <source>
        <dbReference type="ARBA" id="ARBA00022723"/>
    </source>
</evidence>
<dbReference type="KEGG" id="hazt:108670321"/>
<dbReference type="EC" id="6.3.2.17" evidence="3"/>
<dbReference type="PROSITE" id="PS01011">
    <property type="entry name" value="FOLYLPOLYGLU_SYNT_1"/>
    <property type="match status" value="1"/>
</dbReference>
<name>A0A8B7NI11_HYAAZ</name>
<keyword evidence="13" id="KW-1185">Reference proteome</keyword>
<dbReference type="InterPro" id="IPR036615">
    <property type="entry name" value="Mur_ligase_C_dom_sf"/>
</dbReference>
<dbReference type="Gene3D" id="3.40.1190.10">
    <property type="entry name" value="Mur-like, catalytic domain"/>
    <property type="match status" value="1"/>
</dbReference>
<evidence type="ECO:0000256" key="3">
    <source>
        <dbReference type="ARBA" id="ARBA00013025"/>
    </source>
</evidence>
<evidence type="ECO:0000256" key="1">
    <source>
        <dbReference type="ARBA" id="ARBA00005150"/>
    </source>
</evidence>
<evidence type="ECO:0000256" key="10">
    <source>
        <dbReference type="ARBA" id="ARBA00030592"/>
    </source>
</evidence>
<dbReference type="UniPathway" id="UPA00850"/>
<evidence type="ECO:0000256" key="11">
    <source>
        <dbReference type="ARBA" id="ARBA00030876"/>
    </source>
</evidence>
<dbReference type="InterPro" id="IPR018109">
    <property type="entry name" value="Folylpolyglutamate_synth_CS"/>
</dbReference>
<evidence type="ECO:0000256" key="9">
    <source>
        <dbReference type="ARBA" id="ARBA00022842"/>
    </source>
</evidence>
<protein>
    <recommendedName>
        <fullName evidence="3">tetrahydrofolate synthase</fullName>
        <ecNumber evidence="3">6.3.2.17</ecNumber>
    </recommendedName>
    <alternativeName>
        <fullName evidence="11">Folylpoly-gamma-glutamate synthetase</fullName>
    </alternativeName>
    <alternativeName>
        <fullName evidence="10">Tetrahydrofolylpolyglutamate synthase</fullName>
    </alternativeName>
</protein>
<dbReference type="RefSeq" id="XP_018013274.1">
    <property type="nucleotide sequence ID" value="XM_018157785.2"/>
</dbReference>
<reference evidence="14" key="1">
    <citation type="submission" date="2025-08" db="UniProtKB">
        <authorList>
            <consortium name="RefSeq"/>
        </authorList>
    </citation>
    <scope>IDENTIFICATION</scope>
    <source>
        <tissue evidence="14">Whole organism</tissue>
    </source>
</reference>
<keyword evidence="6" id="KW-0479">Metal-binding</keyword>
<gene>
    <name evidence="14" type="primary">LOC108670321</name>
</gene>
<comment type="catalytic activity">
    <reaction evidence="12">
        <text>(6S)-5,6,7,8-tetrahydrofolyl-(gamma-L-Glu)(n) + L-glutamate + ATP = (6S)-5,6,7,8-tetrahydrofolyl-(gamma-L-Glu)(n+1) + ADP + phosphate + H(+)</text>
        <dbReference type="Rhea" id="RHEA:10580"/>
        <dbReference type="Rhea" id="RHEA-COMP:14738"/>
        <dbReference type="Rhea" id="RHEA-COMP:14740"/>
        <dbReference type="ChEBI" id="CHEBI:15378"/>
        <dbReference type="ChEBI" id="CHEBI:29985"/>
        <dbReference type="ChEBI" id="CHEBI:30616"/>
        <dbReference type="ChEBI" id="CHEBI:43474"/>
        <dbReference type="ChEBI" id="CHEBI:141005"/>
        <dbReference type="ChEBI" id="CHEBI:456216"/>
        <dbReference type="EC" id="6.3.2.17"/>
    </reaction>
</comment>
<dbReference type="PANTHER" id="PTHR11136:SF5">
    <property type="entry name" value="FOLYLPOLYGLUTAMATE SYNTHASE, MITOCHONDRIAL"/>
    <property type="match status" value="1"/>
</dbReference>
<evidence type="ECO:0000256" key="8">
    <source>
        <dbReference type="ARBA" id="ARBA00022840"/>
    </source>
</evidence>
<dbReference type="PANTHER" id="PTHR11136">
    <property type="entry name" value="FOLYLPOLYGLUTAMATE SYNTHASE-RELATED"/>
    <property type="match status" value="1"/>
</dbReference>
<dbReference type="OrthoDB" id="5212574at2759"/>
<sequence length="815" mass="90665">MVSYSKIVLTSAEWQWASACYCQLTSRKVLPSLVVNLAVPSRLQKRSFAIMVAQGYEEAITALNGLQSNAATIPNVRMQSDLSHFQLPETIKYMQRAGVTIDDLDQLSVIHVTGTKGKGSTCAFTEQILRQHGYKTGLYTSPHLVSVTERIRINGRPIHRDDFTKHFWNVYNSLYCKQEGQKDMPAYFKFMTVLALKVFLEENIDVAVLEVGIGGEYDCTNVVRKPVACGITSLDLDHTSLLGNTLASIAWHKGGIIKPGAGVYTTAGQDPQAFNVLLQRAAEKQCKLLVCPALDDYSSWTGAPIHLGLAGQVQRNNASLALQLARHWISKHDVGNHVRSSSDDHVSEPLGLDVEGRVAPAFPLTYEETRALQEVVWPGRSQVLELEGKLTFFLDGAHTSQSMAACAQWFSEASEQRRVKQRQSRCMKVLWFNATGDRDVQKLLQKLLEEDFAVAIFSTNMASQDPKFVDQINRTVSGRSVLLRCQTNSETWQFLLSSRISRQCSKNISAETKYEPSVVCKEENHMDCINVRKINDVDHFPLRDVTDCRHGELGHENCGVQDSGMNASSREGTREFQKKHSSEKYSLLDKGRNTFESNPVAIGTNVKTEKEPSIIHENRNSTLESCSDSDCVNILSSTFVENKQSDQARKRETVLQENIFSTKGMKLLATQISNKHVKSCLKDENSTETINASLDRTHMLQLIGADDSENSSRAVVIPYIQDALHWLINSSLGLNNNQNDSENRARDDHVSHEVDPVREALAEADQIHVLVTGSLHLVGGVLAILDPSLADSQSQKLKAPMHRHKMACYSSPGAP</sequence>
<dbReference type="Gene3D" id="3.90.190.20">
    <property type="entry name" value="Mur ligase, C-terminal domain"/>
    <property type="match status" value="1"/>
</dbReference>
<evidence type="ECO:0000256" key="2">
    <source>
        <dbReference type="ARBA" id="ARBA00008276"/>
    </source>
</evidence>
<dbReference type="PROSITE" id="PS01012">
    <property type="entry name" value="FOLYLPOLYGLU_SYNT_2"/>
    <property type="match status" value="1"/>
</dbReference>
<dbReference type="SUPFAM" id="SSF53623">
    <property type="entry name" value="MurD-like peptide ligases, catalytic domain"/>
    <property type="match status" value="1"/>
</dbReference>
<dbReference type="AlphaFoldDB" id="A0A8B7NI11"/>
<dbReference type="InterPro" id="IPR001645">
    <property type="entry name" value="Folylpolyglutamate_synth"/>
</dbReference>
<dbReference type="GO" id="GO:0005739">
    <property type="term" value="C:mitochondrion"/>
    <property type="evidence" value="ECO:0007669"/>
    <property type="project" value="TreeGrafter"/>
</dbReference>
<dbReference type="GeneID" id="108670321"/>
<organism evidence="13 14">
    <name type="scientific">Hyalella azteca</name>
    <name type="common">Amphipod</name>
    <dbReference type="NCBI Taxonomy" id="294128"/>
    <lineage>
        <taxon>Eukaryota</taxon>
        <taxon>Metazoa</taxon>
        <taxon>Ecdysozoa</taxon>
        <taxon>Arthropoda</taxon>
        <taxon>Crustacea</taxon>
        <taxon>Multicrustacea</taxon>
        <taxon>Malacostraca</taxon>
        <taxon>Eumalacostraca</taxon>
        <taxon>Peracarida</taxon>
        <taxon>Amphipoda</taxon>
        <taxon>Senticaudata</taxon>
        <taxon>Talitrida</taxon>
        <taxon>Talitroidea</taxon>
        <taxon>Hyalellidae</taxon>
        <taxon>Hyalella</taxon>
    </lineage>
</organism>
<keyword evidence="8" id="KW-0067">ATP-binding</keyword>